<dbReference type="PROSITE" id="PS51257">
    <property type="entry name" value="PROKAR_LIPOPROTEIN"/>
    <property type="match status" value="1"/>
</dbReference>
<proteinExistence type="predicted"/>
<evidence type="ECO:0000256" key="1">
    <source>
        <dbReference type="ARBA" id="ARBA00022723"/>
    </source>
</evidence>
<protein>
    <submittedName>
        <fullName evidence="3">Zn-dependent hydrolase</fullName>
    </submittedName>
</protein>
<reference evidence="3 4" key="1">
    <citation type="submission" date="2022-11" db="EMBL/GenBank/DDBJ databases">
        <title>The characterization of three novel Bacteroidetes species and genomic analysis of their roles in tidal elemental geochemical cycles.</title>
        <authorList>
            <person name="Ma K."/>
        </authorList>
    </citation>
    <scope>NUCLEOTIDE SEQUENCE [LARGE SCALE GENOMIC DNA]</scope>
    <source>
        <strain evidence="3 4">M17</strain>
    </source>
</reference>
<organism evidence="3 4">
    <name type="scientific">Mangrovivirga halotolerans</name>
    <dbReference type="NCBI Taxonomy" id="2993936"/>
    <lineage>
        <taxon>Bacteria</taxon>
        <taxon>Pseudomonadati</taxon>
        <taxon>Bacteroidota</taxon>
        <taxon>Cytophagia</taxon>
        <taxon>Cytophagales</taxon>
        <taxon>Mangrovivirgaceae</taxon>
        <taxon>Mangrovivirga</taxon>
    </lineage>
</organism>
<keyword evidence="4" id="KW-1185">Reference proteome</keyword>
<evidence type="ECO:0000256" key="2">
    <source>
        <dbReference type="ARBA" id="ARBA00022801"/>
    </source>
</evidence>
<evidence type="ECO:0000313" key="4">
    <source>
        <dbReference type="Proteomes" id="UP001209885"/>
    </source>
</evidence>
<dbReference type="Pfam" id="PF03571">
    <property type="entry name" value="Peptidase_M49"/>
    <property type="match status" value="1"/>
</dbReference>
<dbReference type="Gene3D" id="3.30.540.30">
    <property type="match status" value="1"/>
</dbReference>
<dbReference type="GO" id="GO:0016787">
    <property type="term" value="F:hydrolase activity"/>
    <property type="evidence" value="ECO:0007669"/>
    <property type="project" value="UniProtKB-KW"/>
</dbReference>
<dbReference type="InterPro" id="IPR039461">
    <property type="entry name" value="Peptidase_M49"/>
</dbReference>
<name>A0ABT3RQP2_9BACT</name>
<sequence>MKKLLYTGLFIGLFACGSQSENQDQEEITTDTTTVDPIQKKVNDFAKVTLTTDLSELSENQKKMIPLLIEASQIMDKLFWKEAYGNKEELLSRLDEPKETYAEINYGPWERLNNDKPFVEGVGPKPAGAQFYPEDMTKEEFEQWDEPNKKGQYSFVRRNENGELYLEPYHVAFKEEVTKAADLLRQAAELAEEEGLKKYLTLRADALLDDEYLDSDMAWMDMTNNTIDVVIGPIENYEDKLYNYRSAHEAYVLIKDKSWSERLEKFASFLPELQEGLPVADEYKKEMPGTSSQLNAYDVIYYAGDCNAGSKTIAINLPNDERVQLKKGSRRLQLKNAMKAKFDKILVPISEELVSEDQRKHITFDAFFANTMFHEVAHGLGIKNTINGKGTVRAALKEKGSALEEGKADILGLYMVTKLHEKGEIEGDLMDYYVTFMAGIFRSVRFGASSAHGQANMIRFNYFQEMDAFKFDEETGKYSVNFDNFQKAMNSLSEKILTLQGDGDYEGVTVLFEEKGSVSPELQNALDKVTEAGIPVDIRFNQGTDVLGL</sequence>
<dbReference type="PANTHER" id="PTHR23422:SF9">
    <property type="entry name" value="ZN-DEPENDENT HYDROLASE"/>
    <property type="match status" value="1"/>
</dbReference>
<evidence type="ECO:0000313" key="3">
    <source>
        <dbReference type="EMBL" id="MCX2743811.1"/>
    </source>
</evidence>
<accession>A0ABT3RQP2</accession>
<dbReference type="Proteomes" id="UP001209885">
    <property type="component" value="Unassembled WGS sequence"/>
</dbReference>
<keyword evidence="2 3" id="KW-0378">Hydrolase</keyword>
<dbReference type="EMBL" id="JAPFQN010000005">
    <property type="protein sequence ID" value="MCX2743811.1"/>
    <property type="molecule type" value="Genomic_DNA"/>
</dbReference>
<comment type="caution">
    <text evidence="3">The sequence shown here is derived from an EMBL/GenBank/DDBJ whole genome shotgun (WGS) entry which is preliminary data.</text>
</comment>
<dbReference type="RefSeq" id="WP_266056249.1">
    <property type="nucleotide sequence ID" value="NZ_JAPFQN010000005.1"/>
</dbReference>
<keyword evidence="1" id="KW-0479">Metal-binding</keyword>
<gene>
    <name evidence="3" type="ORF">OO013_08040</name>
</gene>
<dbReference type="PANTHER" id="PTHR23422">
    <property type="entry name" value="DIPEPTIDYL PEPTIDASE III-RELATED"/>
    <property type="match status" value="1"/>
</dbReference>